<keyword evidence="3" id="KW-0436">Ligase</keyword>
<comment type="pathway">
    <text evidence="2">Lipid metabolism; fatty acid beta-oxidation.</text>
</comment>
<evidence type="ECO:0000313" key="11">
    <source>
        <dbReference type="Proteomes" id="UP000198403"/>
    </source>
</evidence>
<comment type="subcellular location">
    <subcellularLocation>
        <location evidence="1">Membrane</location>
        <topology evidence="1">Peripheral membrane protein</topology>
    </subcellularLocation>
</comment>
<evidence type="ECO:0000256" key="7">
    <source>
        <dbReference type="ARBA" id="ARBA00042773"/>
    </source>
</evidence>
<evidence type="ECO:0000256" key="5">
    <source>
        <dbReference type="ARBA" id="ARBA00026121"/>
    </source>
</evidence>
<dbReference type="PROSITE" id="PS00455">
    <property type="entry name" value="AMP_BINDING"/>
    <property type="match status" value="1"/>
</dbReference>
<evidence type="ECO:0000256" key="6">
    <source>
        <dbReference type="ARBA" id="ARBA00039545"/>
    </source>
</evidence>
<name>A0A238ZBA2_9ACTN</name>
<dbReference type="InterPro" id="IPR020845">
    <property type="entry name" value="AMP-binding_CS"/>
</dbReference>
<evidence type="ECO:0000256" key="4">
    <source>
        <dbReference type="ARBA" id="ARBA00023136"/>
    </source>
</evidence>
<dbReference type="GO" id="GO:0016020">
    <property type="term" value="C:membrane"/>
    <property type="evidence" value="ECO:0007669"/>
    <property type="project" value="UniProtKB-SubCell"/>
</dbReference>
<keyword evidence="11" id="KW-1185">Reference proteome</keyword>
<proteinExistence type="predicted"/>
<evidence type="ECO:0000256" key="2">
    <source>
        <dbReference type="ARBA" id="ARBA00005005"/>
    </source>
</evidence>
<evidence type="ECO:0000313" key="10">
    <source>
        <dbReference type="EMBL" id="SNR80805.1"/>
    </source>
</evidence>
<feature type="domain" description="AMP-binding enzyme C-terminal" evidence="9">
    <location>
        <begin position="426"/>
        <end position="501"/>
    </location>
</feature>
<dbReference type="AlphaFoldDB" id="A0A238ZBA2"/>
<accession>A0A238ZBA2</accession>
<gene>
    <name evidence="10" type="ORF">SAMN06272737_12721</name>
</gene>
<feature type="domain" description="AMP-dependent synthetase/ligase" evidence="8">
    <location>
        <begin position="11"/>
        <end position="376"/>
    </location>
</feature>
<dbReference type="EMBL" id="FZNO01000027">
    <property type="protein sequence ID" value="SNR80805.1"/>
    <property type="molecule type" value="Genomic_DNA"/>
</dbReference>
<dbReference type="InterPro" id="IPR025110">
    <property type="entry name" value="AMP-bd_C"/>
</dbReference>
<dbReference type="InterPro" id="IPR000873">
    <property type="entry name" value="AMP-dep_synth/lig_dom"/>
</dbReference>
<dbReference type="EC" id="6.2.1.3" evidence="5"/>
<sequence>MGLSRNVFGMLERTAESHAGDRPGYGFEGEVRTFRQMRDAALAVAGGLYAQGVRPGDKVAVMMGNRLEWVEVYFGLAALGAVCVPVNVLLTGPEIAHVCRDSAARCLVMDEVASRGLAGLEHDFDLVVTVGHVAVPGGARQVTWQEVTAGHGLPEEHVGPDLDDTFLLYYSSGTTGLPKAAEHSHNGVLWNAMGQLQGLSLQSHHRYFVIPSLSWAAGFHNLVMALTWNGGYVELRRTGGGSMENIVASVEEHRITHVMLVPSLLRELVSRPDLMERLSASTLEWIVTGAEPVPRKVIETVCRGVPGVDVCQGYGLSEFPTITTVLLADEVFDHEGSAGRPLPHTEVAVRDDEGRIRRHGRGELLIRSLASMKGYHDRPEQTAEVFRDGWLHTGDLVELDEEGFVTIVGRTKDMIISGGLNIYPKEIEDVIHRIPGVQECAVVGVPHERFGESAVAIVVTDDPAFDDAEIRRACEAQLASYKRPRQVIVRGEPLPRNANAKLLKRELRPWAAERLGVAE</sequence>
<evidence type="ECO:0000256" key="3">
    <source>
        <dbReference type="ARBA" id="ARBA00022598"/>
    </source>
</evidence>
<dbReference type="InterPro" id="IPR050237">
    <property type="entry name" value="ATP-dep_AMP-bd_enzyme"/>
</dbReference>
<dbReference type="PANTHER" id="PTHR43767:SF8">
    <property type="entry name" value="LONG-CHAIN-FATTY-ACID--COA LIGASE"/>
    <property type="match status" value="1"/>
</dbReference>
<dbReference type="OrthoDB" id="9803968at2"/>
<dbReference type="Pfam" id="PF00501">
    <property type="entry name" value="AMP-binding"/>
    <property type="match status" value="1"/>
</dbReference>
<dbReference type="PANTHER" id="PTHR43767">
    <property type="entry name" value="LONG-CHAIN-FATTY-ACID--COA LIGASE"/>
    <property type="match status" value="1"/>
</dbReference>
<organism evidence="10 11">
    <name type="scientific">Blastococcus mobilis</name>
    <dbReference type="NCBI Taxonomy" id="1938746"/>
    <lineage>
        <taxon>Bacteria</taxon>
        <taxon>Bacillati</taxon>
        <taxon>Actinomycetota</taxon>
        <taxon>Actinomycetes</taxon>
        <taxon>Geodermatophilales</taxon>
        <taxon>Geodermatophilaceae</taxon>
        <taxon>Blastococcus</taxon>
    </lineage>
</organism>
<dbReference type="GO" id="GO:0004467">
    <property type="term" value="F:long-chain fatty acid-CoA ligase activity"/>
    <property type="evidence" value="ECO:0007669"/>
    <property type="project" value="UniProtKB-EC"/>
</dbReference>
<evidence type="ECO:0000259" key="9">
    <source>
        <dbReference type="Pfam" id="PF13193"/>
    </source>
</evidence>
<dbReference type="Pfam" id="PF13193">
    <property type="entry name" value="AMP-binding_C"/>
    <property type="match status" value="1"/>
</dbReference>
<protein>
    <recommendedName>
        <fullName evidence="6">Long-chain-fatty-acid--CoA ligase</fullName>
        <ecNumber evidence="5">6.2.1.3</ecNumber>
    </recommendedName>
    <alternativeName>
        <fullName evidence="7">Long-chain acyl-CoA synthetase</fullName>
    </alternativeName>
</protein>
<dbReference type="InterPro" id="IPR042099">
    <property type="entry name" value="ANL_N_sf"/>
</dbReference>
<dbReference type="SUPFAM" id="SSF56801">
    <property type="entry name" value="Acetyl-CoA synthetase-like"/>
    <property type="match status" value="1"/>
</dbReference>
<dbReference type="Gene3D" id="3.40.50.12780">
    <property type="entry name" value="N-terminal domain of ligase-like"/>
    <property type="match status" value="1"/>
</dbReference>
<reference evidence="10 11" key="1">
    <citation type="submission" date="2017-06" db="EMBL/GenBank/DDBJ databases">
        <authorList>
            <person name="Kim H.J."/>
            <person name="Triplett B.A."/>
        </authorList>
    </citation>
    <scope>NUCLEOTIDE SEQUENCE [LARGE SCALE GENOMIC DNA]</scope>
    <source>
        <strain evidence="10 11">DSM 44272</strain>
    </source>
</reference>
<keyword evidence="4" id="KW-0472">Membrane</keyword>
<evidence type="ECO:0000259" key="8">
    <source>
        <dbReference type="Pfam" id="PF00501"/>
    </source>
</evidence>
<dbReference type="Proteomes" id="UP000198403">
    <property type="component" value="Unassembled WGS sequence"/>
</dbReference>
<dbReference type="InterPro" id="IPR045851">
    <property type="entry name" value="AMP-bd_C_sf"/>
</dbReference>
<dbReference type="RefSeq" id="WP_089338299.1">
    <property type="nucleotide sequence ID" value="NZ_FZNO01000027.1"/>
</dbReference>
<evidence type="ECO:0000256" key="1">
    <source>
        <dbReference type="ARBA" id="ARBA00004170"/>
    </source>
</evidence>
<dbReference type="Gene3D" id="3.30.300.30">
    <property type="match status" value="1"/>
</dbReference>